<dbReference type="AlphaFoldDB" id="A0A4R2BK51"/>
<name>A0A4R2BK51_9HYPH</name>
<reference evidence="1 2" key="1">
    <citation type="submission" date="2019-03" db="EMBL/GenBank/DDBJ databases">
        <title>Genomic Encyclopedia of Type Strains, Phase IV (KMG-V): Genome sequencing to study the core and pangenomes of soil and plant-associated prokaryotes.</title>
        <authorList>
            <person name="Whitman W."/>
        </authorList>
    </citation>
    <scope>NUCLEOTIDE SEQUENCE [LARGE SCALE GENOMIC DNA]</scope>
    <source>
        <strain evidence="1 2">23C40</strain>
    </source>
</reference>
<dbReference type="RefSeq" id="WP_132078222.1">
    <property type="nucleotide sequence ID" value="NZ_SLVU01000015.1"/>
</dbReference>
<accession>A0A4R2BK51</accession>
<evidence type="ECO:0000313" key="1">
    <source>
        <dbReference type="EMBL" id="TCN27587.1"/>
    </source>
</evidence>
<sequence>MPSILVRAASKQTLSVVDETNCDACVVRSAGEPEKPVPVVTGTPAQRPEVKGVAVVPPGLPQGCRCRRRDAIVCRTADGRLKGRPNAVFPSLAAIGRERPAGVVGKVRDRTVNVGKFGGRLISGASIKVPTGGPKIAITHAARAILR</sequence>
<protein>
    <submittedName>
        <fullName evidence="1">Hydrogenase-1 operon protein HyaE</fullName>
    </submittedName>
</protein>
<dbReference type="Proteomes" id="UP000295043">
    <property type="component" value="Unassembled WGS sequence"/>
</dbReference>
<proteinExistence type="predicted"/>
<evidence type="ECO:0000313" key="2">
    <source>
        <dbReference type="Proteomes" id="UP000295043"/>
    </source>
</evidence>
<comment type="caution">
    <text evidence="1">The sequence shown here is derived from an EMBL/GenBank/DDBJ whole genome shotgun (WGS) entry which is preliminary data.</text>
</comment>
<dbReference type="Gene3D" id="3.40.30.10">
    <property type="entry name" value="Glutaredoxin"/>
    <property type="match status" value="1"/>
</dbReference>
<dbReference type="EMBL" id="SLVU01000015">
    <property type="protein sequence ID" value="TCN27587.1"/>
    <property type="molecule type" value="Genomic_DNA"/>
</dbReference>
<organism evidence="1 2">
    <name type="scientific">Sinorhizobium americanum</name>
    <dbReference type="NCBI Taxonomy" id="194963"/>
    <lineage>
        <taxon>Bacteria</taxon>
        <taxon>Pseudomonadati</taxon>
        <taxon>Pseudomonadota</taxon>
        <taxon>Alphaproteobacteria</taxon>
        <taxon>Hyphomicrobiales</taxon>
        <taxon>Rhizobiaceae</taxon>
        <taxon>Sinorhizobium/Ensifer group</taxon>
        <taxon>Sinorhizobium</taxon>
    </lineage>
</organism>
<gene>
    <name evidence="1" type="ORF">EV184_11545</name>
</gene>